<dbReference type="InterPro" id="IPR000653">
    <property type="entry name" value="DegT/StrS_aminotransferase"/>
</dbReference>
<keyword evidence="1 4" id="KW-0663">Pyridoxal phosphate</keyword>
<dbReference type="EMBL" id="LR590484">
    <property type="protein sequence ID" value="VTR40023.1"/>
    <property type="molecule type" value="Genomic_DNA"/>
</dbReference>
<dbReference type="Gene3D" id="3.90.1150.10">
    <property type="entry name" value="Aspartate Aminotransferase, domain 1"/>
    <property type="match status" value="1"/>
</dbReference>
<dbReference type="GO" id="GO:0000271">
    <property type="term" value="P:polysaccharide biosynthetic process"/>
    <property type="evidence" value="ECO:0007669"/>
    <property type="project" value="TreeGrafter"/>
</dbReference>
<comment type="similarity">
    <text evidence="2 5">Belongs to the DegT/DnrJ/EryC1 family.</text>
</comment>
<dbReference type="STRING" id="1123265.GCA_000686625_01137"/>
<dbReference type="EC" id="2.6.1.87" evidence="6"/>
<dbReference type="CDD" id="cd00616">
    <property type="entry name" value="AHBA_syn"/>
    <property type="match status" value="1"/>
</dbReference>
<reference evidence="6 7" key="1">
    <citation type="submission" date="2019-05" db="EMBL/GenBank/DDBJ databases">
        <authorList>
            <consortium name="Pathogen Informatics"/>
        </authorList>
    </citation>
    <scope>NUCLEOTIDE SEQUENCE [LARGE SCALE GENOMIC DNA]</scope>
    <source>
        <strain evidence="6 7">NCTC11429</strain>
    </source>
</reference>
<dbReference type="Proteomes" id="UP000308196">
    <property type="component" value="Chromosome"/>
</dbReference>
<evidence type="ECO:0000256" key="1">
    <source>
        <dbReference type="ARBA" id="ARBA00022898"/>
    </source>
</evidence>
<dbReference type="InterPro" id="IPR015421">
    <property type="entry name" value="PyrdxlP-dep_Trfase_major"/>
</dbReference>
<dbReference type="PANTHER" id="PTHR30244">
    <property type="entry name" value="TRANSAMINASE"/>
    <property type="match status" value="1"/>
</dbReference>
<evidence type="ECO:0000313" key="6">
    <source>
        <dbReference type="EMBL" id="VTR40023.1"/>
    </source>
</evidence>
<accession>A0A4U9V2S0</accession>
<dbReference type="GO" id="GO:0030170">
    <property type="term" value="F:pyridoxal phosphate binding"/>
    <property type="evidence" value="ECO:0007669"/>
    <property type="project" value="TreeGrafter"/>
</dbReference>
<protein>
    <submittedName>
        <fullName evidence="6">UDP-4-amino-4-deoxy-L-arabinose--oxoglutarate aminotransferase</fullName>
        <ecNumber evidence="6">2.6.1.87</ecNumber>
    </submittedName>
</protein>
<proteinExistence type="inferred from homology"/>
<evidence type="ECO:0000313" key="7">
    <source>
        <dbReference type="Proteomes" id="UP000308196"/>
    </source>
</evidence>
<dbReference type="PIRSF" id="PIRSF000390">
    <property type="entry name" value="PLP_StrS"/>
    <property type="match status" value="1"/>
</dbReference>
<feature type="modified residue" description="N6-(pyridoxal phosphate)lysine" evidence="4">
    <location>
        <position position="185"/>
    </location>
</feature>
<dbReference type="PANTHER" id="PTHR30244:SF36">
    <property type="entry name" value="3-OXO-GLUCOSE-6-PHOSPHATE:GLUTAMATE AMINOTRANSFERASE"/>
    <property type="match status" value="1"/>
</dbReference>
<keyword evidence="6" id="KW-0032">Aminotransferase</keyword>
<gene>
    <name evidence="6" type="primary">arnB_2</name>
    <name evidence="6" type="ORF">NCTC11429_02273</name>
</gene>
<dbReference type="InterPro" id="IPR015424">
    <property type="entry name" value="PyrdxlP-dep_Trfase"/>
</dbReference>
<dbReference type="FunFam" id="3.40.640.10:FF:000089">
    <property type="entry name" value="Aminotransferase, DegT/DnrJ/EryC1/StrS family"/>
    <property type="match status" value="1"/>
</dbReference>
<dbReference type="InterPro" id="IPR015422">
    <property type="entry name" value="PyrdxlP-dep_Trfase_small"/>
</dbReference>
<evidence type="ECO:0000256" key="5">
    <source>
        <dbReference type="RuleBase" id="RU004508"/>
    </source>
</evidence>
<dbReference type="SUPFAM" id="SSF53383">
    <property type="entry name" value="PLP-dependent transferases"/>
    <property type="match status" value="1"/>
</dbReference>
<keyword evidence="6" id="KW-0808">Transferase</keyword>
<name>A0A4U9V2S0_9SPHI</name>
<evidence type="ECO:0000256" key="3">
    <source>
        <dbReference type="PIRSR" id="PIRSR000390-1"/>
    </source>
</evidence>
<sequence length="362" mass="40649">MIAYENLQQVNKEFMEQYTGAFQKVLHGGWYILGNEVRQFEESFADFCGVKYCIGVASGLDALVLSLRYFGFGPGDEVIVPSNTYIASILAIMQAGLKPVLVEPDLSTYNIDPNKIEAAISKRTRAILVVHLYGKMCDMDPILQLADQYELKVVEDCAQAHGAIYKGRKAGAFGDFGAFSFYPTKNLGALGDAGAITCRDETMEQSVRTLRNYGSSVKYVFDEVGYNSRLDEIQAAFLSVKLRHLDEITVHKQRLAAIYRQGLKADFILPAVQDGHVDVYHIFAVRHSHRDRLKKYLLDHGIGTEIHYPIAPHRQKALKGLFPGLDYPISDEIHRTVLSLPISYGHTEDDIFRVVEVMNKFS</sequence>
<dbReference type="KEGG" id="stha:NCTC11429_02273"/>
<organism evidence="6 7">
    <name type="scientific">Sphingobacterium thalpophilum</name>
    <dbReference type="NCBI Taxonomy" id="259"/>
    <lineage>
        <taxon>Bacteria</taxon>
        <taxon>Pseudomonadati</taxon>
        <taxon>Bacteroidota</taxon>
        <taxon>Sphingobacteriia</taxon>
        <taxon>Sphingobacteriales</taxon>
        <taxon>Sphingobacteriaceae</taxon>
        <taxon>Sphingobacterium</taxon>
    </lineage>
</organism>
<dbReference type="Pfam" id="PF01041">
    <property type="entry name" value="DegT_DnrJ_EryC1"/>
    <property type="match status" value="1"/>
</dbReference>
<evidence type="ECO:0000256" key="4">
    <source>
        <dbReference type="PIRSR" id="PIRSR000390-2"/>
    </source>
</evidence>
<dbReference type="Gene3D" id="3.40.640.10">
    <property type="entry name" value="Type I PLP-dependent aspartate aminotransferase-like (Major domain)"/>
    <property type="match status" value="1"/>
</dbReference>
<evidence type="ECO:0000256" key="2">
    <source>
        <dbReference type="ARBA" id="ARBA00037999"/>
    </source>
</evidence>
<feature type="active site" description="Proton acceptor" evidence="3">
    <location>
        <position position="185"/>
    </location>
</feature>
<dbReference type="GO" id="GO:0099620">
    <property type="term" value="F:UDP-4-amino-4-deoxy-L-arabinose aminotransferase"/>
    <property type="evidence" value="ECO:0007669"/>
    <property type="project" value="UniProtKB-EC"/>
</dbReference>
<dbReference type="AlphaFoldDB" id="A0A4U9V2S0"/>